<evidence type="ECO:0000313" key="2">
    <source>
        <dbReference type="EMBL" id="KAF9050922.1"/>
    </source>
</evidence>
<feature type="coiled-coil region" evidence="1">
    <location>
        <begin position="21"/>
        <end position="59"/>
    </location>
</feature>
<organism evidence="2 3">
    <name type="scientific">Rhodocollybia butyracea</name>
    <dbReference type="NCBI Taxonomy" id="206335"/>
    <lineage>
        <taxon>Eukaryota</taxon>
        <taxon>Fungi</taxon>
        <taxon>Dikarya</taxon>
        <taxon>Basidiomycota</taxon>
        <taxon>Agaricomycotina</taxon>
        <taxon>Agaricomycetes</taxon>
        <taxon>Agaricomycetidae</taxon>
        <taxon>Agaricales</taxon>
        <taxon>Marasmiineae</taxon>
        <taxon>Omphalotaceae</taxon>
        <taxon>Rhodocollybia</taxon>
    </lineage>
</organism>
<dbReference type="Proteomes" id="UP000772434">
    <property type="component" value="Unassembled WGS sequence"/>
</dbReference>
<proteinExistence type="predicted"/>
<reference evidence="2" key="1">
    <citation type="submission" date="2020-11" db="EMBL/GenBank/DDBJ databases">
        <authorList>
            <consortium name="DOE Joint Genome Institute"/>
            <person name="Ahrendt S."/>
            <person name="Riley R."/>
            <person name="Andreopoulos W."/>
            <person name="Labutti K."/>
            <person name="Pangilinan J."/>
            <person name="Ruiz-Duenas F.J."/>
            <person name="Barrasa J.M."/>
            <person name="Sanchez-Garcia M."/>
            <person name="Camarero S."/>
            <person name="Miyauchi S."/>
            <person name="Serrano A."/>
            <person name="Linde D."/>
            <person name="Babiker R."/>
            <person name="Drula E."/>
            <person name="Ayuso-Fernandez I."/>
            <person name="Pacheco R."/>
            <person name="Padilla G."/>
            <person name="Ferreira P."/>
            <person name="Barriuso J."/>
            <person name="Kellner H."/>
            <person name="Castanera R."/>
            <person name="Alfaro M."/>
            <person name="Ramirez L."/>
            <person name="Pisabarro A.G."/>
            <person name="Kuo A."/>
            <person name="Tritt A."/>
            <person name="Lipzen A."/>
            <person name="He G."/>
            <person name="Yan M."/>
            <person name="Ng V."/>
            <person name="Cullen D."/>
            <person name="Martin F."/>
            <person name="Rosso M.-N."/>
            <person name="Henrissat B."/>
            <person name="Hibbett D."/>
            <person name="Martinez A.T."/>
            <person name="Grigoriev I.V."/>
        </authorList>
    </citation>
    <scope>NUCLEOTIDE SEQUENCE</scope>
    <source>
        <strain evidence="2">AH 40177</strain>
    </source>
</reference>
<gene>
    <name evidence="2" type="ORF">BDP27DRAFT_1433981</name>
</gene>
<keyword evidence="1" id="KW-0175">Coiled coil</keyword>
<dbReference type="EMBL" id="JADNRY010000464">
    <property type="protein sequence ID" value="KAF9050922.1"/>
    <property type="molecule type" value="Genomic_DNA"/>
</dbReference>
<accession>A0A9P5P6C6</accession>
<feature type="coiled-coil region" evidence="1">
    <location>
        <begin position="92"/>
        <end position="122"/>
    </location>
</feature>
<dbReference type="AlphaFoldDB" id="A0A9P5P6C6"/>
<keyword evidence="3" id="KW-1185">Reference proteome</keyword>
<evidence type="ECO:0000313" key="3">
    <source>
        <dbReference type="Proteomes" id="UP000772434"/>
    </source>
</evidence>
<evidence type="ECO:0000256" key="1">
    <source>
        <dbReference type="SAM" id="Coils"/>
    </source>
</evidence>
<comment type="caution">
    <text evidence="2">The sequence shown here is derived from an EMBL/GenBank/DDBJ whole genome shotgun (WGS) entry which is preliminary data.</text>
</comment>
<protein>
    <submittedName>
        <fullName evidence="2">Uncharacterized protein</fullName>
    </submittedName>
</protein>
<sequence length="126" mass="14735">MRGPKRTAKARPESVPEVDVANQYLANLEDMNNTNAETLEAQNRRLREVNSGLVRLLQQRIVMNNEKEEREVWHKETNGHLMNQLESQLAATQLLNLEVQRLEALSEQLAEENWALIQLLEDRRRH</sequence>
<name>A0A9P5P6C6_9AGAR</name>